<dbReference type="AlphaFoldDB" id="A0A8T3CH86"/>
<comment type="caution">
    <text evidence="2">The sequence shown here is derived from an EMBL/GenBank/DDBJ whole genome shotgun (WGS) entry which is preliminary data.</text>
</comment>
<keyword evidence="3" id="KW-1185">Reference proteome</keyword>
<dbReference type="Proteomes" id="UP000829720">
    <property type="component" value="Unassembled WGS sequence"/>
</dbReference>
<dbReference type="PANTHER" id="PTHR15576">
    <property type="entry name" value="RIBITOL-5-PHOSPHATE XYLOSYLTRANSFERASE 1"/>
    <property type="match status" value="1"/>
</dbReference>
<evidence type="ECO:0000313" key="2">
    <source>
        <dbReference type="EMBL" id="KAI1883391.1"/>
    </source>
</evidence>
<proteinExistence type="predicted"/>
<evidence type="ECO:0000259" key="1">
    <source>
        <dbReference type="Pfam" id="PF24786"/>
    </source>
</evidence>
<reference evidence="2" key="1">
    <citation type="submission" date="2021-01" db="EMBL/GenBank/DDBJ databases">
        <authorList>
            <person name="Zahm M."/>
            <person name="Roques C."/>
            <person name="Cabau C."/>
            <person name="Klopp C."/>
            <person name="Donnadieu C."/>
            <person name="Jouanno E."/>
            <person name="Lampietro C."/>
            <person name="Louis A."/>
            <person name="Herpin A."/>
            <person name="Echchiki A."/>
            <person name="Berthelot C."/>
            <person name="Parey E."/>
            <person name="Roest-Crollius H."/>
            <person name="Braasch I."/>
            <person name="Postlethwait J."/>
            <person name="Bobe J."/>
            <person name="Montfort J."/>
            <person name="Bouchez O."/>
            <person name="Begum T."/>
            <person name="Mejri S."/>
            <person name="Adams A."/>
            <person name="Chen W.-J."/>
            <person name="Guiguen Y."/>
        </authorList>
    </citation>
    <scope>NUCLEOTIDE SEQUENCE</scope>
    <source>
        <tissue evidence="2">Blood</tissue>
    </source>
</reference>
<dbReference type="PANTHER" id="PTHR15576:SF1">
    <property type="entry name" value="RIBITOL-5-PHOSPHATE XYLOSYLTRANSFERASE 1"/>
    <property type="match status" value="1"/>
</dbReference>
<dbReference type="InterPro" id="IPR055286">
    <property type="entry name" value="RXYLT1-like"/>
</dbReference>
<organism evidence="2 3">
    <name type="scientific">Albula goreensis</name>
    <dbReference type="NCBI Taxonomy" id="1534307"/>
    <lineage>
        <taxon>Eukaryota</taxon>
        <taxon>Metazoa</taxon>
        <taxon>Chordata</taxon>
        <taxon>Craniata</taxon>
        <taxon>Vertebrata</taxon>
        <taxon>Euteleostomi</taxon>
        <taxon>Actinopterygii</taxon>
        <taxon>Neopterygii</taxon>
        <taxon>Teleostei</taxon>
        <taxon>Albuliformes</taxon>
        <taxon>Albulidae</taxon>
        <taxon>Albula</taxon>
    </lineage>
</organism>
<gene>
    <name evidence="2" type="ORF">AGOR_G00230960</name>
</gene>
<dbReference type="OrthoDB" id="8560686at2759"/>
<dbReference type="GO" id="GO:0035269">
    <property type="term" value="P:protein O-linked glycosylation via mannose"/>
    <property type="evidence" value="ECO:0007669"/>
    <property type="project" value="InterPro"/>
</dbReference>
<protein>
    <recommendedName>
        <fullName evidence="1">RXYLT1 N-terminal domain-containing protein</fullName>
    </recommendedName>
</protein>
<dbReference type="Pfam" id="PF24786">
    <property type="entry name" value="RXYLT1_N"/>
    <property type="match status" value="1"/>
</dbReference>
<evidence type="ECO:0000313" key="3">
    <source>
        <dbReference type="Proteomes" id="UP000829720"/>
    </source>
</evidence>
<sequence>MKFGRRKICMCVILLYVVFSLYAAYNVFFNTKSISRVHRVVKKVTAADGGKVVGEQRNAAAPLPGDGWNPWEEDERAEALSILQRRRDAFRVYQARIARDRPKRHKVQIWGKAAIGLYLWEHILEGPLTPQTKPHSGGRGKCSQAPSISVSTRARRWSRVICLSTQTAWFWC</sequence>
<dbReference type="InterPro" id="IPR057539">
    <property type="entry name" value="RXYLT1_N"/>
</dbReference>
<feature type="domain" description="RXYLT1 N-terminal" evidence="1">
    <location>
        <begin position="107"/>
        <end position="133"/>
    </location>
</feature>
<dbReference type="EMBL" id="JAERUA010000023">
    <property type="protein sequence ID" value="KAI1883391.1"/>
    <property type="molecule type" value="Genomic_DNA"/>
</dbReference>
<dbReference type="GO" id="GO:0120053">
    <property type="term" value="F:ribitol beta-1,4-xylosyltransferase activity"/>
    <property type="evidence" value="ECO:0007669"/>
    <property type="project" value="InterPro"/>
</dbReference>
<name>A0A8T3CH86_9TELE</name>
<accession>A0A8T3CH86</accession>
<dbReference type="GO" id="GO:0005794">
    <property type="term" value="C:Golgi apparatus"/>
    <property type="evidence" value="ECO:0007669"/>
    <property type="project" value="TreeGrafter"/>
</dbReference>